<keyword evidence="2" id="KW-1185">Reference proteome</keyword>
<evidence type="ECO:0000313" key="2">
    <source>
        <dbReference type="Proteomes" id="UP001057375"/>
    </source>
</evidence>
<reference evidence="1" key="1">
    <citation type="submission" date="2022-03" db="EMBL/GenBank/DDBJ databases">
        <title>Draft genome sequence of Aduncisulcus paluster, a free-living microaerophilic Fornicata.</title>
        <authorList>
            <person name="Yuyama I."/>
            <person name="Kume K."/>
            <person name="Tamura T."/>
            <person name="Inagaki Y."/>
            <person name="Hashimoto T."/>
        </authorList>
    </citation>
    <scope>NUCLEOTIDE SEQUENCE</scope>
    <source>
        <strain evidence="1">NY0171</strain>
    </source>
</reference>
<dbReference type="SUPFAM" id="SSF103032">
    <property type="entry name" value="Hypothetical protein YwqG"/>
    <property type="match status" value="1"/>
</dbReference>
<dbReference type="InterPro" id="IPR035948">
    <property type="entry name" value="YwqG-like_sf"/>
</dbReference>
<evidence type="ECO:0000313" key="1">
    <source>
        <dbReference type="EMBL" id="GKT35320.1"/>
    </source>
</evidence>
<gene>
    <name evidence="1" type="ORF">ADUPG1_008502</name>
</gene>
<evidence type="ECO:0008006" key="3">
    <source>
        <dbReference type="Google" id="ProtNLM"/>
    </source>
</evidence>
<accession>A0ABQ5KWB3</accession>
<dbReference type="Proteomes" id="UP001057375">
    <property type="component" value="Unassembled WGS sequence"/>
</dbReference>
<protein>
    <recommendedName>
        <fullName evidence="3">DUF1963 domain-containing protein</fullName>
    </recommendedName>
</protein>
<dbReference type="Pfam" id="PF09234">
    <property type="entry name" value="DUF1963"/>
    <property type="match status" value="1"/>
</dbReference>
<dbReference type="Gene3D" id="2.30.320.10">
    <property type="entry name" value="YwqG-like"/>
    <property type="match status" value="1"/>
</dbReference>
<organism evidence="1 2">
    <name type="scientific">Aduncisulcus paluster</name>
    <dbReference type="NCBI Taxonomy" id="2918883"/>
    <lineage>
        <taxon>Eukaryota</taxon>
        <taxon>Metamonada</taxon>
        <taxon>Carpediemonas-like organisms</taxon>
        <taxon>Aduncisulcus</taxon>
    </lineage>
</organism>
<name>A0ABQ5KWB3_9EUKA</name>
<sequence>MPTIVPEFPDGLTLPILEEILGEEAPTDSELQSIFQAIKPFEKIKYSAMISPDIPDEEDTDHLCSKYGGKRPYISEQHPYPVCPHDNIPLCFFFQLSVSDIPEDIRPASLSAGSLIQLFKCSLEDECRGSLREGGADDPEYVCRLVTPPAETAISVYPTTVESIRCRKVIEWSPCICYPNSTEFFETTSDDVIDEWSDYLFEGLEAKFEYVGDGICGYADWIQGVDFRECPVCGAASELVYHMESNDCLDYMFGDLGACQIVVCPEHGDCVQMVWACH</sequence>
<comment type="caution">
    <text evidence="1">The sequence shown here is derived from an EMBL/GenBank/DDBJ whole genome shotgun (WGS) entry which is preliminary data.</text>
</comment>
<proteinExistence type="predicted"/>
<dbReference type="EMBL" id="BQXS01010965">
    <property type="protein sequence ID" value="GKT35320.1"/>
    <property type="molecule type" value="Genomic_DNA"/>
</dbReference>
<dbReference type="InterPro" id="IPR015315">
    <property type="entry name" value="DUF1963"/>
</dbReference>